<dbReference type="EMBL" id="OIVN01003334">
    <property type="protein sequence ID" value="SPD10382.1"/>
    <property type="molecule type" value="Genomic_DNA"/>
</dbReference>
<dbReference type="SUPFAM" id="SSF75471">
    <property type="entry name" value="YhbY-like"/>
    <property type="match status" value="1"/>
</dbReference>
<dbReference type="AlphaFoldDB" id="A0A2N9HDX5"/>
<proteinExistence type="predicted"/>
<dbReference type="PANTHER" id="PTHR31426">
    <property type="entry name" value="GROUP II INTRON SPLICING FACTOR CRS1-LIKE"/>
    <property type="match status" value="1"/>
</dbReference>
<organism evidence="4">
    <name type="scientific">Fagus sylvatica</name>
    <name type="common">Beechnut</name>
    <dbReference type="NCBI Taxonomy" id="28930"/>
    <lineage>
        <taxon>Eukaryota</taxon>
        <taxon>Viridiplantae</taxon>
        <taxon>Streptophyta</taxon>
        <taxon>Embryophyta</taxon>
        <taxon>Tracheophyta</taxon>
        <taxon>Spermatophyta</taxon>
        <taxon>Magnoliopsida</taxon>
        <taxon>eudicotyledons</taxon>
        <taxon>Gunneridae</taxon>
        <taxon>Pentapetalae</taxon>
        <taxon>rosids</taxon>
        <taxon>fabids</taxon>
        <taxon>Fagales</taxon>
        <taxon>Fagaceae</taxon>
        <taxon>Fagus</taxon>
    </lineage>
</organism>
<dbReference type="PROSITE" id="PS51295">
    <property type="entry name" value="CRM"/>
    <property type="match status" value="1"/>
</dbReference>
<name>A0A2N9HDX5_FAGSY</name>
<dbReference type="InterPro" id="IPR040286">
    <property type="entry name" value="At3g25440-like"/>
</dbReference>
<sequence length="423" mass="49178">MGDFICKVLGQEQSASRILCDIKSFPYRGCQWIHSEPFLNSADKVVEPPKQSEKSAIVGDDGDTKVKRKKLKGKRAVVRWLKFFRWKKKKDLERMTVEEKILYKLRKAQKKEERFVEALKKIEPKETSETTHDPEILTPEEHFFFLKMGLKCKNYVPVGRRGIYQGVILNMHLHWKKHQTLKVVVKTFSPEEVREIAVELARLTGGIVLDIHEENTVVMYRGKNYSQPPTEIMSPRVTLSRKKALDKSKNRDGLRAVRKYIPKLKQDLELLRAQSKSVPENKTDAIQEIEGAEIEIIDSESCSNFQLNKSDKLKEILDKECSKEDPMMDIGMASDSEDLSDIFETESDTETEDKVERPLYLDEFEKFPVESDGECEDFEEHLRQISVDSKNVKSWEKDSDSLNFDEVDRIFLRAASLLKKKRR</sequence>
<dbReference type="Pfam" id="PF01985">
    <property type="entry name" value="CRS1_YhbY"/>
    <property type="match status" value="1"/>
</dbReference>
<dbReference type="InterPro" id="IPR001890">
    <property type="entry name" value="RNA-binding_CRM"/>
</dbReference>
<dbReference type="Gene3D" id="3.30.110.60">
    <property type="entry name" value="YhbY-like"/>
    <property type="match status" value="1"/>
</dbReference>
<dbReference type="InterPro" id="IPR035920">
    <property type="entry name" value="YhbY-like_sf"/>
</dbReference>
<reference evidence="4" key="1">
    <citation type="submission" date="2018-02" db="EMBL/GenBank/DDBJ databases">
        <authorList>
            <person name="Cohen D.B."/>
            <person name="Kent A.D."/>
        </authorList>
    </citation>
    <scope>NUCLEOTIDE SEQUENCE</scope>
</reference>
<evidence type="ECO:0000313" key="4">
    <source>
        <dbReference type="EMBL" id="SPD10382.1"/>
    </source>
</evidence>
<dbReference type="SMART" id="SM01103">
    <property type="entry name" value="CRS1_YhbY"/>
    <property type="match status" value="1"/>
</dbReference>
<feature type="domain" description="CRM" evidence="3">
    <location>
        <begin position="135"/>
        <end position="232"/>
    </location>
</feature>
<evidence type="ECO:0000259" key="3">
    <source>
        <dbReference type="PROSITE" id="PS51295"/>
    </source>
</evidence>
<dbReference type="GO" id="GO:0003723">
    <property type="term" value="F:RNA binding"/>
    <property type="evidence" value="ECO:0007669"/>
    <property type="project" value="UniProtKB-UniRule"/>
</dbReference>
<accession>A0A2N9HDX5</accession>
<evidence type="ECO:0000256" key="2">
    <source>
        <dbReference type="PROSITE-ProRule" id="PRU00626"/>
    </source>
</evidence>
<keyword evidence="1 2" id="KW-0694">RNA-binding</keyword>
<gene>
    <name evidence="4" type="ORF">FSB_LOCUS38264</name>
</gene>
<dbReference type="PANTHER" id="PTHR31426:SF5">
    <property type="entry name" value="OS04G0492900 PROTEIN"/>
    <property type="match status" value="1"/>
</dbReference>
<protein>
    <recommendedName>
        <fullName evidence="3">CRM domain-containing protein</fullName>
    </recommendedName>
</protein>
<evidence type="ECO:0000256" key="1">
    <source>
        <dbReference type="ARBA" id="ARBA00022884"/>
    </source>
</evidence>